<sequence length="64" mass="6953">MSKLTPIIQCLSCTRESVLAHSQWPTAAEARCAHCGSYGWRAISSSNGPFAPAFKAFRLPHASF</sequence>
<reference evidence="1 2" key="1">
    <citation type="submission" date="2019-03" db="EMBL/GenBank/DDBJ databases">
        <title>Metabolic reconstructions from genomes of highly enriched 'Candidatus Accumulibacter' and 'Candidatus Competibacter' bioreactor populations.</title>
        <authorList>
            <person name="Annavajhala M.K."/>
            <person name="Welles L."/>
            <person name="Abbas B."/>
            <person name="Sorokin D."/>
            <person name="Park H."/>
            <person name="Van Loosdrecht M."/>
            <person name="Chandran K."/>
        </authorList>
    </citation>
    <scope>NUCLEOTIDE SEQUENCE [LARGE SCALE GENOMIC DNA]</scope>
    <source>
        <strain evidence="1 2">SBR_G</strain>
    </source>
</reference>
<name>A0ABX1TJF8_9GAMM</name>
<proteinExistence type="predicted"/>
<protein>
    <recommendedName>
        <fullName evidence="3">GATA-type domain-containing protein</fullName>
    </recommendedName>
</protein>
<accession>A0ABX1TJF8</accession>
<keyword evidence="2" id="KW-1185">Reference proteome</keyword>
<evidence type="ECO:0008006" key="3">
    <source>
        <dbReference type="Google" id="ProtNLM"/>
    </source>
</evidence>
<organism evidence="1 2">
    <name type="scientific">Candidatus Competibacter phosphatis</name>
    <dbReference type="NCBI Taxonomy" id="221280"/>
    <lineage>
        <taxon>Bacteria</taxon>
        <taxon>Pseudomonadati</taxon>
        <taxon>Pseudomonadota</taxon>
        <taxon>Gammaproteobacteria</taxon>
        <taxon>Candidatus Competibacteraceae</taxon>
        <taxon>Candidatus Competibacter</taxon>
    </lineage>
</organism>
<evidence type="ECO:0000313" key="1">
    <source>
        <dbReference type="EMBL" id="NMQ18842.1"/>
    </source>
</evidence>
<dbReference type="Proteomes" id="UP000760480">
    <property type="component" value="Unassembled WGS sequence"/>
</dbReference>
<dbReference type="EMBL" id="SPMZ01000016">
    <property type="protein sequence ID" value="NMQ18842.1"/>
    <property type="molecule type" value="Genomic_DNA"/>
</dbReference>
<evidence type="ECO:0000313" key="2">
    <source>
        <dbReference type="Proteomes" id="UP000760480"/>
    </source>
</evidence>
<dbReference type="RefSeq" id="WP_169248096.1">
    <property type="nucleotide sequence ID" value="NZ_SPMZ01000016.1"/>
</dbReference>
<gene>
    <name evidence="1" type="ORF">E4P82_06230</name>
</gene>
<comment type="caution">
    <text evidence="1">The sequence shown here is derived from an EMBL/GenBank/DDBJ whole genome shotgun (WGS) entry which is preliminary data.</text>
</comment>